<reference evidence="2 3" key="1">
    <citation type="submission" date="2019-11" db="EMBL/GenBank/DDBJ databases">
        <title>Gracilibacillus salitolerans sp. nov., a moderate halophile isolated from a saline soil in northwest China.</title>
        <authorList>
            <person name="Gan L."/>
        </authorList>
    </citation>
    <scope>NUCLEOTIDE SEQUENCE [LARGE SCALE GENOMIC DNA]</scope>
    <source>
        <strain evidence="2 3">SCU50</strain>
    </source>
</reference>
<evidence type="ECO:0000313" key="2">
    <source>
        <dbReference type="EMBL" id="QGH36171.1"/>
    </source>
</evidence>
<organism evidence="2 3">
    <name type="scientific">Gracilibacillus salitolerans</name>
    <dbReference type="NCBI Taxonomy" id="2663022"/>
    <lineage>
        <taxon>Bacteria</taxon>
        <taxon>Bacillati</taxon>
        <taxon>Bacillota</taxon>
        <taxon>Bacilli</taxon>
        <taxon>Bacillales</taxon>
        <taxon>Bacillaceae</taxon>
        <taxon>Gracilibacillus</taxon>
    </lineage>
</organism>
<keyword evidence="1" id="KW-0378">Hydrolase</keyword>
<evidence type="ECO:0000313" key="3">
    <source>
        <dbReference type="Proteomes" id="UP000339690"/>
    </source>
</evidence>
<name>A0A5Q2TPS0_9BACI</name>
<dbReference type="GO" id="GO:0016787">
    <property type="term" value="F:hydrolase activity"/>
    <property type="evidence" value="ECO:0007669"/>
    <property type="project" value="UniProtKB-KW"/>
</dbReference>
<accession>A0A5Q2TPS0</accession>
<dbReference type="SUPFAM" id="SSF55545">
    <property type="entry name" value="beta-N-acetylhexosaminidase-like domain"/>
    <property type="match status" value="1"/>
</dbReference>
<gene>
    <name evidence="2" type="ORF">GI584_19910</name>
</gene>
<dbReference type="KEGG" id="grc:GI584_19910"/>
<dbReference type="RefSeq" id="WP_153792346.1">
    <property type="nucleotide sequence ID" value="NZ_CP045915.1"/>
</dbReference>
<dbReference type="GO" id="GO:0005975">
    <property type="term" value="P:carbohydrate metabolic process"/>
    <property type="evidence" value="ECO:0007669"/>
    <property type="project" value="UniProtKB-ARBA"/>
</dbReference>
<dbReference type="AlphaFoldDB" id="A0A5Q2TPS0"/>
<keyword evidence="3" id="KW-1185">Reference proteome</keyword>
<evidence type="ECO:0000256" key="1">
    <source>
        <dbReference type="ARBA" id="ARBA00022801"/>
    </source>
</evidence>
<dbReference type="EMBL" id="CP045915">
    <property type="protein sequence ID" value="QGH36171.1"/>
    <property type="molecule type" value="Genomic_DNA"/>
</dbReference>
<dbReference type="InterPro" id="IPR029018">
    <property type="entry name" value="Hex-like_dom2"/>
</dbReference>
<proteinExistence type="predicted"/>
<protein>
    <recommendedName>
        <fullName evidence="4">Beta-hexosaminidase bacterial type N-terminal domain-containing protein</fullName>
    </recommendedName>
</protein>
<evidence type="ECO:0008006" key="4">
    <source>
        <dbReference type="Google" id="ProtNLM"/>
    </source>
</evidence>
<dbReference type="Proteomes" id="UP000339690">
    <property type="component" value="Chromosome"/>
</dbReference>
<dbReference type="Gene3D" id="3.30.379.10">
    <property type="entry name" value="Chitobiase/beta-hexosaminidase domain 2-like"/>
    <property type="match status" value="1"/>
</dbReference>
<sequence length="704" mass="83372">MKLVYDSSDPVIQFGVDQIKKGLLRRDIFYVEQYEKHVTTLYPSKGIVVRKVDERKINESYNFEDEAFLIRRKDQLIIIEGKDSRGVMYGCLEWAECIERGKQLLADEQISQKPSLQMRGIKYNLPYAPFDQGDALLENEDTCMNMEYWRPYIDMLAKNRYNCLSLWSEHPFHLMVVSSKYREANPYDDQKIKANIQFFRNLMKYAKDRGIDIFLFTWNIRLLPEVATGLGYPSSVGEFGNMYDHLIHRVGTTLNRFRETSEIIKDYFYEMILQVLLTYPDLKGIGTSASEWMDGTGYEKEAWIAETYIKAIKESGRQISFIHRTNMQSAGREIKDVIQEQFDSKDLYISWKYSNAHCYSHSEPQFEKLWGAWKGIDLEKTQVLYTVRNDDVFTFRWGEPDYVRAYVKGMLKPYVKGFYWGADGYIWGKDFQHVNYGHKTWTYDFEKHLFQFQLWGRLSYNPDIEDEVWEHLLQEPYGKAHAGKFLTGLREASKIIPAVNRLFWMDYDFQWHPESCLSQVSGFKTILDFVEAKAMPGSGVMSINEFVIAENNGVLEEVLKDYRETPNDIVIILEECTKNVEEILIDLERTSREVKSSHYQCTQLDLYAWVELGRYYQNKFKAAIELKRYSLNYTLYHKNLAISLLEEASTHWERLGHYWILHNKPYFMARVKMTFGYPYYLEDTYKDIEYAKQFGYRENTKIKD</sequence>